<protein>
    <recommendedName>
        <fullName evidence="1">Reverse transcriptase zinc-binding domain-containing protein</fullName>
    </recommendedName>
</protein>
<evidence type="ECO:0000313" key="2">
    <source>
        <dbReference type="EMBL" id="CAH9140835.1"/>
    </source>
</evidence>
<dbReference type="EMBL" id="CAMAPF010001027">
    <property type="protein sequence ID" value="CAH9140835.1"/>
    <property type="molecule type" value="Genomic_DNA"/>
</dbReference>
<evidence type="ECO:0000313" key="3">
    <source>
        <dbReference type="Proteomes" id="UP001152523"/>
    </source>
</evidence>
<name>A0AAV0FYR2_9ASTE</name>
<proteinExistence type="predicted"/>
<organism evidence="2 3">
    <name type="scientific">Cuscuta epithymum</name>
    <dbReference type="NCBI Taxonomy" id="186058"/>
    <lineage>
        <taxon>Eukaryota</taxon>
        <taxon>Viridiplantae</taxon>
        <taxon>Streptophyta</taxon>
        <taxon>Embryophyta</taxon>
        <taxon>Tracheophyta</taxon>
        <taxon>Spermatophyta</taxon>
        <taxon>Magnoliopsida</taxon>
        <taxon>eudicotyledons</taxon>
        <taxon>Gunneridae</taxon>
        <taxon>Pentapetalae</taxon>
        <taxon>asterids</taxon>
        <taxon>lamiids</taxon>
        <taxon>Solanales</taxon>
        <taxon>Convolvulaceae</taxon>
        <taxon>Cuscuteae</taxon>
        <taxon>Cuscuta</taxon>
        <taxon>Cuscuta subgen. Cuscuta</taxon>
    </lineage>
</organism>
<keyword evidence="3" id="KW-1185">Reference proteome</keyword>
<dbReference type="Pfam" id="PF13966">
    <property type="entry name" value="zf-RVT"/>
    <property type="match status" value="1"/>
</dbReference>
<gene>
    <name evidence="2" type="ORF">CEPIT_LOCUS38659</name>
</gene>
<dbReference type="PANTHER" id="PTHR33116">
    <property type="entry name" value="REVERSE TRANSCRIPTASE ZINC-BINDING DOMAIN-CONTAINING PROTEIN-RELATED-RELATED"/>
    <property type="match status" value="1"/>
</dbReference>
<comment type="caution">
    <text evidence="2">The sequence shown here is derived from an EMBL/GenBank/DDBJ whole genome shotgun (WGS) entry which is preliminary data.</text>
</comment>
<dbReference type="PANTHER" id="PTHR33116:SF86">
    <property type="entry name" value="REVERSE TRANSCRIPTASE DOMAIN-CONTAINING PROTEIN"/>
    <property type="match status" value="1"/>
</dbReference>
<dbReference type="AlphaFoldDB" id="A0AAV0FYR2"/>
<dbReference type="InterPro" id="IPR026960">
    <property type="entry name" value="RVT-Znf"/>
</dbReference>
<sequence length="385" mass="44087">MNVFLLPDDLISEIERIMNVYWWKGNDFTGKGRRWKNWKSLCIPKALGGLGFKRLKEFNIAMLGKQGWKLLTEPYTLVGRILKAKYFPASTFREAKSGCNPSFVWRSILAAQDVVVAGCRRRVGNGQSISVWKDSWLLGSGSGRVCSVRPQGIANMNVAAMLNEDGKSWNIRHINSIFNEEEALLIRSIPLSLNPLEDRYRWSEDAKGQYIVCSCYRKLVGNVQPRGWVGWTAVWRFRVPPKVKVFIWQLVSGILPMAEFLKRRHIPITGSCPICSRGKESTNHLFLECQTSKEVWKAAGYISLLQVSPFEEWLQQVFSRLDEEGISNIIMLLWSIWKSRNGIVWRGESFSVTGVQRATDSLLKSWRAVHEGDNRLVRDSTRQSE</sequence>
<feature type="domain" description="Reverse transcriptase zinc-binding" evidence="1">
    <location>
        <begin position="210"/>
        <end position="296"/>
    </location>
</feature>
<dbReference type="Proteomes" id="UP001152523">
    <property type="component" value="Unassembled WGS sequence"/>
</dbReference>
<evidence type="ECO:0000259" key="1">
    <source>
        <dbReference type="Pfam" id="PF13966"/>
    </source>
</evidence>
<reference evidence="2" key="1">
    <citation type="submission" date="2022-07" db="EMBL/GenBank/DDBJ databases">
        <authorList>
            <person name="Macas J."/>
            <person name="Novak P."/>
            <person name="Neumann P."/>
        </authorList>
    </citation>
    <scope>NUCLEOTIDE SEQUENCE</scope>
</reference>
<accession>A0AAV0FYR2</accession>